<proteinExistence type="inferred from homology"/>
<evidence type="ECO:0000313" key="6">
    <source>
        <dbReference type="EMBL" id="MBI5168895.1"/>
    </source>
</evidence>
<dbReference type="PANTHER" id="PTHR11717">
    <property type="entry name" value="LOW MOLECULAR WEIGHT PROTEIN TYROSINE PHOSPHATASE"/>
    <property type="match status" value="1"/>
</dbReference>
<protein>
    <submittedName>
        <fullName evidence="6">Low molecular weight phosphotyrosine protein phosphatase</fullName>
    </submittedName>
</protein>
<evidence type="ECO:0000256" key="4">
    <source>
        <dbReference type="PIRSR" id="PIRSR617867-1"/>
    </source>
</evidence>
<dbReference type="PANTHER" id="PTHR11717:SF31">
    <property type="entry name" value="LOW MOLECULAR WEIGHT PROTEIN-TYROSINE-PHOSPHATASE ETP-RELATED"/>
    <property type="match status" value="1"/>
</dbReference>
<comment type="similarity">
    <text evidence="1">Belongs to the low molecular weight phosphotyrosine protein phosphatase family.</text>
</comment>
<evidence type="ECO:0000256" key="1">
    <source>
        <dbReference type="ARBA" id="ARBA00011063"/>
    </source>
</evidence>
<evidence type="ECO:0000256" key="2">
    <source>
        <dbReference type="ARBA" id="ARBA00022801"/>
    </source>
</evidence>
<dbReference type="AlphaFoldDB" id="A0A933W1B8"/>
<accession>A0A933W1B8</accession>
<dbReference type="GO" id="GO:0004725">
    <property type="term" value="F:protein tyrosine phosphatase activity"/>
    <property type="evidence" value="ECO:0007669"/>
    <property type="project" value="InterPro"/>
</dbReference>
<evidence type="ECO:0000256" key="3">
    <source>
        <dbReference type="ARBA" id="ARBA00022912"/>
    </source>
</evidence>
<feature type="active site" description="Nucleophile" evidence="4">
    <location>
        <position position="14"/>
    </location>
</feature>
<feature type="active site" description="Proton donor" evidence="4">
    <location>
        <position position="127"/>
    </location>
</feature>
<dbReference type="SUPFAM" id="SSF52788">
    <property type="entry name" value="Phosphotyrosine protein phosphatases I"/>
    <property type="match status" value="1"/>
</dbReference>
<keyword evidence="3" id="KW-0904">Protein phosphatase</keyword>
<name>A0A933W1B8_UNCEI</name>
<dbReference type="Gene3D" id="3.40.50.2300">
    <property type="match status" value="1"/>
</dbReference>
<feature type="active site" evidence="4">
    <location>
        <position position="20"/>
    </location>
</feature>
<comment type="caution">
    <text evidence="6">The sequence shown here is derived from an EMBL/GenBank/DDBJ whole genome shotgun (WGS) entry which is preliminary data.</text>
</comment>
<evidence type="ECO:0000313" key="7">
    <source>
        <dbReference type="Proteomes" id="UP000696931"/>
    </source>
</evidence>
<dbReference type="PRINTS" id="PR00719">
    <property type="entry name" value="LMWPTPASE"/>
</dbReference>
<dbReference type="Proteomes" id="UP000696931">
    <property type="component" value="Unassembled WGS sequence"/>
</dbReference>
<gene>
    <name evidence="6" type="ORF">HZA61_05380</name>
</gene>
<dbReference type="InterPro" id="IPR050438">
    <property type="entry name" value="LMW_PTPase"/>
</dbReference>
<feature type="domain" description="Phosphotyrosine protein phosphatase I" evidence="5">
    <location>
        <begin position="8"/>
        <end position="153"/>
    </location>
</feature>
<dbReference type="Pfam" id="PF01451">
    <property type="entry name" value="LMWPc"/>
    <property type="match status" value="1"/>
</dbReference>
<reference evidence="6" key="1">
    <citation type="submission" date="2020-07" db="EMBL/GenBank/DDBJ databases">
        <title>Huge and variable diversity of episymbiotic CPR bacteria and DPANN archaea in groundwater ecosystems.</title>
        <authorList>
            <person name="He C.Y."/>
            <person name="Keren R."/>
            <person name="Whittaker M."/>
            <person name="Farag I.F."/>
            <person name="Doudna J."/>
            <person name="Cate J.H.D."/>
            <person name="Banfield J.F."/>
        </authorList>
    </citation>
    <scope>NUCLEOTIDE SEQUENCE</scope>
    <source>
        <strain evidence="6">NC_groundwater_1813_Pr3_B-0.1um_71_17</strain>
    </source>
</reference>
<dbReference type="InterPro" id="IPR036196">
    <property type="entry name" value="Ptyr_pPase_sf"/>
</dbReference>
<dbReference type="InterPro" id="IPR023485">
    <property type="entry name" value="Ptyr_pPase"/>
</dbReference>
<organism evidence="6 7">
    <name type="scientific">Eiseniibacteriota bacterium</name>
    <dbReference type="NCBI Taxonomy" id="2212470"/>
    <lineage>
        <taxon>Bacteria</taxon>
        <taxon>Candidatus Eiseniibacteriota</taxon>
    </lineage>
</organism>
<sequence>MPPDENIVRVLFVCTGNTCRSPLAAAALLAELGDDAARAQVVSAGTAAAEGQPASALSRAVAEAEGIDLSRHRSRRAVAPLVRAADFVFVMEPLHRVAIEALGAPRERVHLLSEYPAPGEPGMPVSDPFGASKEAYEECWRRIRHHVRRLTPAVRQALNARNAS</sequence>
<dbReference type="SMART" id="SM00226">
    <property type="entry name" value="LMWPc"/>
    <property type="match status" value="1"/>
</dbReference>
<dbReference type="EMBL" id="JACRIW010000038">
    <property type="protein sequence ID" value="MBI5168895.1"/>
    <property type="molecule type" value="Genomic_DNA"/>
</dbReference>
<keyword evidence="2" id="KW-0378">Hydrolase</keyword>
<dbReference type="InterPro" id="IPR017867">
    <property type="entry name" value="Tyr_phospatase_low_mol_wt"/>
</dbReference>
<evidence type="ECO:0000259" key="5">
    <source>
        <dbReference type="SMART" id="SM00226"/>
    </source>
</evidence>